<dbReference type="Proteomes" id="UP001321700">
    <property type="component" value="Unassembled WGS sequence"/>
</dbReference>
<proteinExistence type="predicted"/>
<evidence type="ECO:0000313" key="1">
    <source>
        <dbReference type="EMBL" id="MDT7517863.1"/>
    </source>
</evidence>
<sequence length="87" mass="9122">MASTTLHSISLPRDAQPTVGASLQALWVAGKNLVVALSQAAFGRASGAGQTRLEQAEELRTFAASIQKSDPDFALDLFAAADRHEGL</sequence>
<gene>
    <name evidence="1" type="ORF">RAE19_03765</name>
</gene>
<dbReference type="RefSeq" id="WP_313873663.1">
    <property type="nucleotide sequence ID" value="NZ_JAVBIJ010000001.1"/>
</dbReference>
<name>A0ABU3KKA0_9BURK</name>
<organism evidence="1 2">
    <name type="scientific">Rhodoferax potami</name>
    <dbReference type="NCBI Taxonomy" id="3068338"/>
    <lineage>
        <taxon>Bacteria</taxon>
        <taxon>Pseudomonadati</taxon>
        <taxon>Pseudomonadota</taxon>
        <taxon>Betaproteobacteria</taxon>
        <taxon>Burkholderiales</taxon>
        <taxon>Comamonadaceae</taxon>
        <taxon>Rhodoferax</taxon>
    </lineage>
</organism>
<keyword evidence="2" id="KW-1185">Reference proteome</keyword>
<comment type="caution">
    <text evidence="1">The sequence shown here is derived from an EMBL/GenBank/DDBJ whole genome shotgun (WGS) entry which is preliminary data.</text>
</comment>
<accession>A0ABU3KKA0</accession>
<reference evidence="1 2" key="1">
    <citation type="submission" date="2023-08" db="EMBL/GenBank/DDBJ databases">
        <title>Rhodoferax potami sp. nov. and Rhodoferax mekongensis sp. nov., isolated from the Mekong River in Thailand.</title>
        <authorList>
            <person name="Kitikhun S."/>
            <person name="Charoenyingcharoen P."/>
            <person name="Siriarchawattana P."/>
            <person name="Likhitrattanapisal S."/>
            <person name="Nilsakha T."/>
            <person name="Chanpet A."/>
            <person name="Rattanawaree P."/>
            <person name="Ingsriswang S."/>
        </authorList>
    </citation>
    <scope>NUCLEOTIDE SEQUENCE [LARGE SCALE GENOMIC DNA]</scope>
    <source>
        <strain evidence="1 2">TBRC 17660</strain>
    </source>
</reference>
<protein>
    <submittedName>
        <fullName evidence="1">Uncharacterized protein</fullName>
    </submittedName>
</protein>
<dbReference type="EMBL" id="JAVBIK010000001">
    <property type="protein sequence ID" value="MDT7517863.1"/>
    <property type="molecule type" value="Genomic_DNA"/>
</dbReference>
<evidence type="ECO:0000313" key="2">
    <source>
        <dbReference type="Proteomes" id="UP001321700"/>
    </source>
</evidence>